<evidence type="ECO:0000313" key="2">
    <source>
        <dbReference type="Proteomes" id="UP000309389"/>
    </source>
</evidence>
<evidence type="ECO:0000313" key="1">
    <source>
        <dbReference type="EMBL" id="TIX50054.1"/>
    </source>
</evidence>
<dbReference type="GO" id="GO:0009360">
    <property type="term" value="C:DNA polymerase III complex"/>
    <property type="evidence" value="ECO:0007669"/>
    <property type="project" value="TreeGrafter"/>
</dbReference>
<dbReference type="Proteomes" id="UP000309389">
    <property type="component" value="Unassembled WGS sequence"/>
</dbReference>
<dbReference type="PANTHER" id="PTHR11669:SF8">
    <property type="entry name" value="DNA POLYMERASE III SUBUNIT DELTA"/>
    <property type="match status" value="1"/>
</dbReference>
<organism evidence="1 2">
    <name type="scientific">Alteraurantiacibacter aquimixticola</name>
    <dbReference type="NCBI Taxonomy" id="2489173"/>
    <lineage>
        <taxon>Bacteria</taxon>
        <taxon>Pseudomonadati</taxon>
        <taxon>Pseudomonadota</taxon>
        <taxon>Alphaproteobacteria</taxon>
        <taxon>Sphingomonadales</taxon>
        <taxon>Erythrobacteraceae</taxon>
        <taxon>Alteraurantiacibacter</taxon>
    </lineage>
</organism>
<dbReference type="RefSeq" id="WP_136693074.1">
    <property type="nucleotide sequence ID" value="NZ_SSHH01000002.1"/>
</dbReference>
<dbReference type="Gene3D" id="3.40.50.300">
    <property type="entry name" value="P-loop containing nucleotide triphosphate hydrolases"/>
    <property type="match status" value="1"/>
</dbReference>
<accession>A0A4T3EZJ2</accession>
<protein>
    <submittedName>
        <fullName evidence="1">AAA family ATPase</fullName>
    </submittedName>
</protein>
<dbReference type="EMBL" id="SSHH01000002">
    <property type="protein sequence ID" value="TIX50054.1"/>
    <property type="molecule type" value="Genomic_DNA"/>
</dbReference>
<comment type="caution">
    <text evidence="1">The sequence shown here is derived from an EMBL/GenBank/DDBJ whole genome shotgun (WGS) entry which is preliminary data.</text>
</comment>
<reference evidence="1 2" key="1">
    <citation type="submission" date="2019-04" db="EMBL/GenBank/DDBJ databases">
        <title>Altererythrobacter aquimixticola sp. nov., isolated from sediment of junction between the ocean and a freshwater spring.</title>
        <authorList>
            <person name="Yoon J.-H."/>
        </authorList>
    </citation>
    <scope>NUCLEOTIDE SEQUENCE [LARGE SCALE GENOMIC DNA]</scope>
    <source>
        <strain evidence="1 2">SSKS-13</strain>
    </source>
</reference>
<dbReference type="Pfam" id="PF13177">
    <property type="entry name" value="DNA_pol3_delta2"/>
    <property type="match status" value="1"/>
</dbReference>
<dbReference type="InterPro" id="IPR027417">
    <property type="entry name" value="P-loop_NTPase"/>
</dbReference>
<gene>
    <name evidence="1" type="ORF">E5222_07065</name>
</gene>
<dbReference type="GO" id="GO:0006261">
    <property type="term" value="P:DNA-templated DNA replication"/>
    <property type="evidence" value="ECO:0007669"/>
    <property type="project" value="TreeGrafter"/>
</dbReference>
<name>A0A4T3EZJ2_9SPHN</name>
<sequence>MTMVGHEAAWAEWRAALSGPRMHHGWILGGKRGLGKASFALAAARELVAEPGAPTMAGEHPDIITLTHLPIKGDEKKKEEGKPYQLRRNITVDQVREMQARLTTRPTLGSRRVIIIDPADDLEKGASNALLKSLEEPPAGTYFLLVTHRPGRLLPTIRSRCRVLRFPQLADEEIDRVLAREMPEADAATRAAAVAASGGSPGAALEFVELDLGKLHALMEEIAEQGDPAFTLRGRLADAMGARPDRQRQLAVVELARAVVTRKMESVPRSAIPALADAHADLARLVTQVPTYNFDPGLLVMEIGTLLASLAASREAANG</sequence>
<dbReference type="OrthoDB" id="9811073at2"/>
<dbReference type="PANTHER" id="PTHR11669">
    <property type="entry name" value="REPLICATION FACTOR C / DNA POLYMERASE III GAMMA-TAU SUBUNIT"/>
    <property type="match status" value="1"/>
</dbReference>
<proteinExistence type="predicted"/>
<dbReference type="InterPro" id="IPR050238">
    <property type="entry name" value="DNA_Rep/Repair_Clamp_Loader"/>
</dbReference>
<dbReference type="SUPFAM" id="SSF52540">
    <property type="entry name" value="P-loop containing nucleoside triphosphate hydrolases"/>
    <property type="match status" value="1"/>
</dbReference>
<keyword evidence="2" id="KW-1185">Reference proteome</keyword>
<dbReference type="AlphaFoldDB" id="A0A4T3EZJ2"/>